<dbReference type="InterPro" id="IPR050950">
    <property type="entry name" value="HTH-type_LysR_regulators"/>
</dbReference>
<dbReference type="Pfam" id="PF00126">
    <property type="entry name" value="HTH_1"/>
    <property type="match status" value="1"/>
</dbReference>
<name>A0ABS5ETZ7_9PROT</name>
<dbReference type="Proteomes" id="UP001196870">
    <property type="component" value="Unassembled WGS sequence"/>
</dbReference>
<keyword evidence="4" id="KW-0804">Transcription</keyword>
<organism evidence="6 7">
    <name type="scientific">Plastoroseomonas hellenica</name>
    <dbReference type="NCBI Taxonomy" id="2687306"/>
    <lineage>
        <taxon>Bacteria</taxon>
        <taxon>Pseudomonadati</taxon>
        <taxon>Pseudomonadota</taxon>
        <taxon>Alphaproteobacteria</taxon>
        <taxon>Acetobacterales</taxon>
        <taxon>Acetobacteraceae</taxon>
        <taxon>Plastoroseomonas</taxon>
    </lineage>
</organism>
<keyword evidence="7" id="KW-1185">Reference proteome</keyword>
<reference evidence="7" key="1">
    <citation type="journal article" date="2021" name="Syst. Appl. Microbiol.">
        <title>Roseomonas hellenica sp. nov., isolated from roots of wild-growing Alkanna tinctoria.</title>
        <authorList>
            <person name="Rat A."/>
            <person name="Naranjo H.D."/>
            <person name="Lebbe L."/>
            <person name="Cnockaert M."/>
            <person name="Krigas N."/>
            <person name="Grigoriadou K."/>
            <person name="Maloupa E."/>
            <person name="Willems A."/>
        </authorList>
    </citation>
    <scope>NUCLEOTIDE SEQUENCE [LARGE SCALE GENOMIC DNA]</scope>
    <source>
        <strain evidence="7">LMG 31523</strain>
    </source>
</reference>
<sequence length="298" mass="32724">MSLRAFRTLIAIARHGTFARAGEAVGLTQSAVSLHVKGLEEEFGVRLFDRSRRQPVLTEAGQVLLARAEELVALHDRIPAALSAERALTGRFRLGAIQTALAGPLPDALATLRRAHPRLRVHVASGMSAELARHVAAGELDAAIVTEPVRPHPPDLAWAPLYEDRFWTLAPPGQEGRSLAELLRDLPFIQFDARAWAGRMIARELRRLGLEAREGMALDSQDAIVRMVASGLGVAIAPLAEDALAELPPLLRLPFGEPQLRRRIVLLERRDRPAQRVAEAIGEAVQRIMKETQEKVDN</sequence>
<dbReference type="InterPro" id="IPR036388">
    <property type="entry name" value="WH-like_DNA-bd_sf"/>
</dbReference>
<keyword evidence="3" id="KW-0238">DNA-binding</keyword>
<dbReference type="Pfam" id="PF03466">
    <property type="entry name" value="LysR_substrate"/>
    <property type="match status" value="1"/>
</dbReference>
<dbReference type="InterPro" id="IPR000847">
    <property type="entry name" value="LysR_HTH_N"/>
</dbReference>
<evidence type="ECO:0000256" key="4">
    <source>
        <dbReference type="ARBA" id="ARBA00023163"/>
    </source>
</evidence>
<evidence type="ECO:0000313" key="6">
    <source>
        <dbReference type="EMBL" id="MBR0663768.1"/>
    </source>
</evidence>
<dbReference type="SUPFAM" id="SSF46785">
    <property type="entry name" value="Winged helix' DNA-binding domain"/>
    <property type="match status" value="1"/>
</dbReference>
<evidence type="ECO:0000313" key="7">
    <source>
        <dbReference type="Proteomes" id="UP001196870"/>
    </source>
</evidence>
<dbReference type="PROSITE" id="PS50931">
    <property type="entry name" value="HTH_LYSR"/>
    <property type="match status" value="1"/>
</dbReference>
<dbReference type="PRINTS" id="PR00039">
    <property type="entry name" value="HTHLYSR"/>
</dbReference>
<dbReference type="Gene3D" id="3.40.190.10">
    <property type="entry name" value="Periplasmic binding protein-like II"/>
    <property type="match status" value="2"/>
</dbReference>
<comment type="caution">
    <text evidence="6">The sequence shown here is derived from an EMBL/GenBank/DDBJ whole genome shotgun (WGS) entry which is preliminary data.</text>
</comment>
<dbReference type="EMBL" id="JAAGBB010000005">
    <property type="protein sequence ID" value="MBR0663768.1"/>
    <property type="molecule type" value="Genomic_DNA"/>
</dbReference>
<dbReference type="InterPro" id="IPR036390">
    <property type="entry name" value="WH_DNA-bd_sf"/>
</dbReference>
<evidence type="ECO:0000259" key="5">
    <source>
        <dbReference type="PROSITE" id="PS50931"/>
    </source>
</evidence>
<evidence type="ECO:0000256" key="2">
    <source>
        <dbReference type="ARBA" id="ARBA00023015"/>
    </source>
</evidence>
<evidence type="ECO:0000256" key="1">
    <source>
        <dbReference type="ARBA" id="ARBA00009437"/>
    </source>
</evidence>
<accession>A0ABS5ETZ7</accession>
<dbReference type="SUPFAM" id="SSF53850">
    <property type="entry name" value="Periplasmic binding protein-like II"/>
    <property type="match status" value="1"/>
</dbReference>
<gene>
    <name evidence="6" type="ORF">GXW71_05290</name>
</gene>
<protein>
    <submittedName>
        <fullName evidence="6">LysR family transcriptional regulator</fullName>
    </submittedName>
</protein>
<dbReference type="PANTHER" id="PTHR30419">
    <property type="entry name" value="HTH-TYPE TRANSCRIPTIONAL REGULATOR YBHD"/>
    <property type="match status" value="1"/>
</dbReference>
<evidence type="ECO:0000256" key="3">
    <source>
        <dbReference type="ARBA" id="ARBA00023125"/>
    </source>
</evidence>
<dbReference type="RefSeq" id="WP_211851366.1">
    <property type="nucleotide sequence ID" value="NZ_JAAGBB010000005.1"/>
</dbReference>
<dbReference type="InterPro" id="IPR005119">
    <property type="entry name" value="LysR_subst-bd"/>
</dbReference>
<dbReference type="CDD" id="cd08427">
    <property type="entry name" value="PBP2_LTTR_like_2"/>
    <property type="match status" value="1"/>
</dbReference>
<dbReference type="Gene3D" id="1.10.10.10">
    <property type="entry name" value="Winged helix-like DNA-binding domain superfamily/Winged helix DNA-binding domain"/>
    <property type="match status" value="1"/>
</dbReference>
<keyword evidence="2" id="KW-0805">Transcription regulation</keyword>
<comment type="similarity">
    <text evidence="1">Belongs to the LysR transcriptional regulatory family.</text>
</comment>
<proteinExistence type="inferred from homology"/>
<feature type="domain" description="HTH lysR-type" evidence="5">
    <location>
        <begin position="1"/>
        <end position="58"/>
    </location>
</feature>